<dbReference type="InterPro" id="IPR026881">
    <property type="entry name" value="WYL_dom"/>
</dbReference>
<evidence type="ECO:0000259" key="2">
    <source>
        <dbReference type="Pfam" id="PF13280"/>
    </source>
</evidence>
<dbReference type="PANTHER" id="PTHR34580:SF3">
    <property type="entry name" value="PROTEIN PAFB"/>
    <property type="match status" value="1"/>
</dbReference>
<accession>A0A7L9WJ56</accession>
<evidence type="ECO:0000313" key="4">
    <source>
        <dbReference type="Proteomes" id="UP000594118"/>
    </source>
</evidence>
<dbReference type="InterPro" id="IPR051534">
    <property type="entry name" value="CBASS_pafABC_assoc_protein"/>
</dbReference>
<dbReference type="InterPro" id="IPR013196">
    <property type="entry name" value="HTH_11"/>
</dbReference>
<dbReference type="SUPFAM" id="SSF46785">
    <property type="entry name" value="Winged helix' DNA-binding domain"/>
    <property type="match status" value="1"/>
</dbReference>
<keyword evidence="4" id="KW-1185">Reference proteome</keyword>
<dbReference type="RefSeq" id="WP_193082066.1">
    <property type="nucleotide sequence ID" value="NZ_CP045201.1"/>
</dbReference>
<dbReference type="Pfam" id="PF13280">
    <property type="entry name" value="WYL"/>
    <property type="match status" value="1"/>
</dbReference>
<dbReference type="PROSITE" id="PS52050">
    <property type="entry name" value="WYL"/>
    <property type="match status" value="1"/>
</dbReference>
<sequence>MARQDRLMRLLAALRRLPAPVTAARLAAETEISQRQLYRDIATLRAGGLLIDGAAGLGYTLTEDPVLPPQSFSRFEIEALMLAVSSLEHFSDARLAEAGRDAMARIIATLPDRQARQAMHRALRSWWRPDQSRPEIAFDLDVLLQACWDETSLRIRYRDLKERVTEREIWPLGVSYGPQSLMLLGFCQLRQDYRTFYVGRIETLAPGGTTFRPRRAALLRDYAASRHPTDR</sequence>
<dbReference type="AlphaFoldDB" id="A0A7L9WJ56"/>
<name>A0A7L9WJ56_9RHOB</name>
<protein>
    <submittedName>
        <fullName evidence="3">WYL domain-containing protein</fullName>
    </submittedName>
</protein>
<reference evidence="3 4" key="1">
    <citation type="submission" date="2019-10" db="EMBL/GenBank/DDBJ databases">
        <title>Pseudopuniceibacterium sp. HQ09 islated from Antarctica.</title>
        <authorList>
            <person name="Liao L."/>
            <person name="Su S."/>
            <person name="Chen B."/>
            <person name="Yu Y."/>
        </authorList>
    </citation>
    <scope>NUCLEOTIDE SEQUENCE [LARGE SCALE GENOMIC DNA]</scope>
    <source>
        <strain evidence="3 4">HQ09</strain>
    </source>
</reference>
<feature type="domain" description="Helix-turn-helix type 11" evidence="1">
    <location>
        <begin position="6"/>
        <end position="59"/>
    </location>
</feature>
<dbReference type="Pfam" id="PF08279">
    <property type="entry name" value="HTH_11"/>
    <property type="match status" value="1"/>
</dbReference>
<dbReference type="KEGG" id="pshq:F3W81_02290"/>
<dbReference type="InterPro" id="IPR036388">
    <property type="entry name" value="WH-like_DNA-bd_sf"/>
</dbReference>
<dbReference type="EMBL" id="CP045201">
    <property type="protein sequence ID" value="QOL79747.1"/>
    <property type="molecule type" value="Genomic_DNA"/>
</dbReference>
<organism evidence="3 4">
    <name type="scientific">Pseudooceanicola spongiae</name>
    <dbReference type="NCBI Taxonomy" id="2613965"/>
    <lineage>
        <taxon>Bacteria</taxon>
        <taxon>Pseudomonadati</taxon>
        <taxon>Pseudomonadota</taxon>
        <taxon>Alphaproteobacteria</taxon>
        <taxon>Rhodobacterales</taxon>
        <taxon>Paracoccaceae</taxon>
        <taxon>Pseudooceanicola</taxon>
    </lineage>
</organism>
<gene>
    <name evidence="3" type="ORF">F3W81_02290</name>
</gene>
<dbReference type="PANTHER" id="PTHR34580">
    <property type="match status" value="1"/>
</dbReference>
<dbReference type="InterPro" id="IPR036390">
    <property type="entry name" value="WH_DNA-bd_sf"/>
</dbReference>
<proteinExistence type="predicted"/>
<evidence type="ECO:0000313" key="3">
    <source>
        <dbReference type="EMBL" id="QOL79747.1"/>
    </source>
</evidence>
<feature type="domain" description="WYL" evidence="2">
    <location>
        <begin position="140"/>
        <end position="204"/>
    </location>
</feature>
<dbReference type="Proteomes" id="UP000594118">
    <property type="component" value="Chromosome"/>
</dbReference>
<dbReference type="Gene3D" id="1.10.10.10">
    <property type="entry name" value="Winged helix-like DNA-binding domain superfamily/Winged helix DNA-binding domain"/>
    <property type="match status" value="1"/>
</dbReference>
<evidence type="ECO:0000259" key="1">
    <source>
        <dbReference type="Pfam" id="PF08279"/>
    </source>
</evidence>